<dbReference type="Pfam" id="PF05569">
    <property type="entry name" value="Peptidase_M56"/>
    <property type="match status" value="1"/>
</dbReference>
<dbReference type="OrthoDB" id="1628901at2"/>
<dbReference type="CDD" id="cd07341">
    <property type="entry name" value="M56_BlaR1_MecR1_like"/>
    <property type="match status" value="1"/>
</dbReference>
<comment type="caution">
    <text evidence="7">The sequence shown here is derived from an EMBL/GenBank/DDBJ whole genome shotgun (WGS) entry which is preliminary data.</text>
</comment>
<keyword evidence="8" id="KW-1185">Reference proteome</keyword>
<accession>A0A0M2V8H7</accession>
<feature type="transmembrane region" description="Helical" evidence="5">
    <location>
        <begin position="90"/>
        <end position="110"/>
    </location>
</feature>
<dbReference type="EMBL" id="LAHO01000006">
    <property type="protein sequence ID" value="KKO45965.1"/>
    <property type="molecule type" value="Genomic_DNA"/>
</dbReference>
<dbReference type="Proteomes" id="UP000034228">
    <property type="component" value="Unassembled WGS sequence"/>
</dbReference>
<protein>
    <recommendedName>
        <fullName evidence="5">Protein TonB</fullName>
    </recommendedName>
</protein>
<comment type="subcellular location">
    <subcellularLocation>
        <location evidence="5">Cell inner membrane</location>
        <topology evidence="5">Single-pass membrane protein</topology>
        <orientation evidence="5">Periplasmic side</orientation>
    </subcellularLocation>
    <subcellularLocation>
        <location evidence="1">Membrane</location>
        <topology evidence="1">Single-pass membrane protein</topology>
    </subcellularLocation>
</comment>
<evidence type="ECO:0000256" key="3">
    <source>
        <dbReference type="ARBA" id="ARBA00022989"/>
    </source>
</evidence>
<proteinExistence type="inferred from homology"/>
<organism evidence="7 8">
    <name type="scientific">Arsukibacterium ikkense</name>
    <dbReference type="NCBI Taxonomy" id="336831"/>
    <lineage>
        <taxon>Bacteria</taxon>
        <taxon>Pseudomonadati</taxon>
        <taxon>Pseudomonadota</taxon>
        <taxon>Gammaproteobacteria</taxon>
        <taxon>Chromatiales</taxon>
        <taxon>Chromatiaceae</taxon>
        <taxon>Arsukibacterium</taxon>
    </lineage>
</organism>
<gene>
    <name evidence="7" type="ORF">WG68_08150</name>
</gene>
<evidence type="ECO:0000256" key="5">
    <source>
        <dbReference type="RuleBase" id="RU362123"/>
    </source>
</evidence>
<dbReference type="STRING" id="336831.WG68_08150"/>
<dbReference type="GO" id="GO:0031992">
    <property type="term" value="F:energy transducer activity"/>
    <property type="evidence" value="ECO:0007669"/>
    <property type="project" value="InterPro"/>
</dbReference>
<dbReference type="GO" id="GO:0055085">
    <property type="term" value="P:transmembrane transport"/>
    <property type="evidence" value="ECO:0007669"/>
    <property type="project" value="InterPro"/>
</dbReference>
<dbReference type="Gene3D" id="3.30.2420.10">
    <property type="entry name" value="TonB"/>
    <property type="match status" value="1"/>
</dbReference>
<evidence type="ECO:0000256" key="2">
    <source>
        <dbReference type="ARBA" id="ARBA00022692"/>
    </source>
</evidence>
<comment type="similarity">
    <text evidence="5">Belongs to the TonB family.</text>
</comment>
<dbReference type="InterPro" id="IPR037682">
    <property type="entry name" value="TonB_C"/>
</dbReference>
<keyword evidence="5" id="KW-1003">Cell membrane</keyword>
<dbReference type="SUPFAM" id="SSF74653">
    <property type="entry name" value="TolA/TonB C-terminal domain"/>
    <property type="match status" value="1"/>
</dbReference>
<keyword evidence="5" id="KW-0997">Cell inner membrane</keyword>
<sequence>MISWLWQSSLLLAVLSGLLLLAHPLLLKWLGARSCYSLWLALPVAVFLPLLPAINVAASLNVAAVDTMLVTAGKLQQQLDMSSDLSGLNWLWLTGAVLLACWCLLSVIQLKRQLNHCRQQKRGKLCYYISRTQQGPAIFGLLRPQLILPANFRQRFSRQQRSLILQHELRHWQRGDLHANLLAITLLCLFWFHPLLWLAYRRYRADQELACDADVLQQQPVSTQFCYANALLAAMQSVPEPSATFQPFCHHYGAKQSMKERLLQLKQQHGASKAPTLILLASLCVAAVFWQQPLQADNLATTAKAGPKPVVLIEPRYPIKAVENRIEGLVQLKFNVEPDGSTSDIVVIQAQPEGVFEKEAVRALQQWRYKPTADAAANKGVQVQLNFALDHDPDSDIEQFEVRPKL</sequence>
<keyword evidence="2 5" id="KW-0812">Transmembrane</keyword>
<feature type="domain" description="TonB C-terminal" evidence="6">
    <location>
        <begin position="302"/>
        <end position="396"/>
    </location>
</feature>
<evidence type="ECO:0000313" key="7">
    <source>
        <dbReference type="EMBL" id="KKO45965.1"/>
    </source>
</evidence>
<evidence type="ECO:0000256" key="1">
    <source>
        <dbReference type="ARBA" id="ARBA00004167"/>
    </source>
</evidence>
<name>A0A0M2V8H7_9GAMM</name>
<keyword evidence="5" id="KW-0653">Protein transport</keyword>
<dbReference type="GO" id="GO:0005886">
    <property type="term" value="C:plasma membrane"/>
    <property type="evidence" value="ECO:0007669"/>
    <property type="project" value="UniProtKB-SubCell"/>
</dbReference>
<dbReference type="PRINTS" id="PR01374">
    <property type="entry name" value="TONBPROTEIN"/>
</dbReference>
<dbReference type="RefSeq" id="WP_046557168.1">
    <property type="nucleotide sequence ID" value="NZ_LAHO01000006.1"/>
</dbReference>
<dbReference type="AlphaFoldDB" id="A0A0M2V8H7"/>
<keyword evidence="5" id="KW-0735">Signal-anchor</keyword>
<feature type="transmembrane region" description="Helical" evidence="5">
    <location>
        <begin position="179"/>
        <end position="200"/>
    </location>
</feature>
<comment type="caution">
    <text evidence="5">Lacks conserved residue(s) required for the propagation of feature annotation.</text>
</comment>
<dbReference type="GO" id="GO:0015031">
    <property type="term" value="P:protein transport"/>
    <property type="evidence" value="ECO:0007669"/>
    <property type="project" value="UniProtKB-UniRule"/>
</dbReference>
<dbReference type="PANTHER" id="PTHR34978:SF3">
    <property type="entry name" value="SLR0241 PROTEIN"/>
    <property type="match status" value="1"/>
</dbReference>
<feature type="transmembrane region" description="Helical" evidence="5">
    <location>
        <begin position="6"/>
        <end position="26"/>
    </location>
</feature>
<evidence type="ECO:0000259" key="6">
    <source>
        <dbReference type="PROSITE" id="PS52015"/>
    </source>
</evidence>
<dbReference type="InterPro" id="IPR006260">
    <property type="entry name" value="TonB/TolA_C"/>
</dbReference>
<dbReference type="Pfam" id="PF03544">
    <property type="entry name" value="TonB_C"/>
    <property type="match status" value="1"/>
</dbReference>
<comment type="function">
    <text evidence="5">Interacts with outer membrane receptor proteins that carry out high-affinity binding and energy dependent uptake into the periplasmic space of specific substrates. It could act to transduce energy from the cytoplasmic membrane to specific energy-requiring processes in the outer membrane, resulting in the release into the periplasm of ligands bound by these outer membrane proteins.</text>
</comment>
<keyword evidence="5" id="KW-0813">Transport</keyword>
<dbReference type="PANTHER" id="PTHR34978">
    <property type="entry name" value="POSSIBLE SENSOR-TRANSDUCER PROTEIN BLAR"/>
    <property type="match status" value="1"/>
</dbReference>
<evidence type="ECO:0000313" key="8">
    <source>
        <dbReference type="Proteomes" id="UP000034228"/>
    </source>
</evidence>
<dbReference type="GO" id="GO:0015891">
    <property type="term" value="P:siderophore transport"/>
    <property type="evidence" value="ECO:0007669"/>
    <property type="project" value="InterPro"/>
</dbReference>
<dbReference type="InterPro" id="IPR008756">
    <property type="entry name" value="Peptidase_M56"/>
</dbReference>
<keyword evidence="3 5" id="KW-1133">Transmembrane helix</keyword>
<dbReference type="InterPro" id="IPR003538">
    <property type="entry name" value="TonB"/>
</dbReference>
<reference evidence="7 8" key="1">
    <citation type="submission" date="2015-03" db="EMBL/GenBank/DDBJ databases">
        <title>Draft genome sequences of two protease-producing strains of Arsukibacterium isolated from two cold and alkaline environments.</title>
        <authorList>
            <person name="Lylloff J.E."/>
            <person name="Skov L.B."/>
            <person name="Jepsen M."/>
            <person name="Hallin P.F."/>
            <person name="Sorensen S.J."/>
            <person name="Stougaard P."/>
            <person name="Glaring M.A."/>
        </authorList>
    </citation>
    <scope>NUCLEOTIDE SEQUENCE [LARGE SCALE GENOMIC DNA]</scope>
    <source>
        <strain evidence="7 8">GCM72</strain>
    </source>
</reference>
<dbReference type="GO" id="GO:0030288">
    <property type="term" value="C:outer membrane-bounded periplasmic space"/>
    <property type="evidence" value="ECO:0007669"/>
    <property type="project" value="InterPro"/>
</dbReference>
<dbReference type="InterPro" id="IPR052173">
    <property type="entry name" value="Beta-lactam_resp_regulator"/>
</dbReference>
<dbReference type="PROSITE" id="PS52015">
    <property type="entry name" value="TONB_CTD"/>
    <property type="match status" value="1"/>
</dbReference>
<feature type="transmembrane region" description="Helical" evidence="5">
    <location>
        <begin position="38"/>
        <end position="58"/>
    </location>
</feature>
<keyword evidence="4 5" id="KW-0472">Membrane</keyword>
<dbReference type="NCBIfam" id="TIGR01352">
    <property type="entry name" value="tonB_Cterm"/>
    <property type="match status" value="1"/>
</dbReference>
<evidence type="ECO:0000256" key="4">
    <source>
        <dbReference type="ARBA" id="ARBA00023136"/>
    </source>
</evidence>